<evidence type="ECO:0000256" key="3">
    <source>
        <dbReference type="ARBA" id="ARBA00022679"/>
    </source>
</evidence>
<evidence type="ECO:0000256" key="1">
    <source>
        <dbReference type="ARBA" id="ARBA00007228"/>
    </source>
</evidence>
<dbReference type="Pfam" id="PF25050">
    <property type="entry name" value="TARBP1"/>
    <property type="match status" value="1"/>
</dbReference>
<keyword evidence="15" id="KW-1185">Reference proteome</keyword>
<dbReference type="Proteomes" id="UP001519460">
    <property type="component" value="Unassembled WGS sequence"/>
</dbReference>
<keyword evidence="3" id="KW-0808">Transferase</keyword>
<organism evidence="14 15">
    <name type="scientific">Batillaria attramentaria</name>
    <dbReference type="NCBI Taxonomy" id="370345"/>
    <lineage>
        <taxon>Eukaryota</taxon>
        <taxon>Metazoa</taxon>
        <taxon>Spiralia</taxon>
        <taxon>Lophotrochozoa</taxon>
        <taxon>Mollusca</taxon>
        <taxon>Gastropoda</taxon>
        <taxon>Caenogastropoda</taxon>
        <taxon>Sorbeoconcha</taxon>
        <taxon>Cerithioidea</taxon>
        <taxon>Batillariidae</taxon>
        <taxon>Batillaria</taxon>
    </lineage>
</organism>
<dbReference type="InterPro" id="IPR029026">
    <property type="entry name" value="tRNA_m1G_MTases_N"/>
</dbReference>
<keyword evidence="6" id="KW-0007">Acetylation</keyword>
<dbReference type="PANTHER" id="PTHR12029:SF11">
    <property type="entry name" value="METHYLTRANSFERASE TARBP1-RELATED"/>
    <property type="match status" value="1"/>
</dbReference>
<dbReference type="InterPro" id="IPR001537">
    <property type="entry name" value="SpoU_MeTrfase"/>
</dbReference>
<dbReference type="GO" id="GO:0032259">
    <property type="term" value="P:methylation"/>
    <property type="evidence" value="ECO:0007669"/>
    <property type="project" value="UniProtKB-KW"/>
</dbReference>
<comment type="function">
    <text evidence="8">S-adenosyl-L-methionine-dependent 2'-O-ribose methyltransferase that catalyzes the formation of 2'-O-methylguanosine at position 18 (Gm18) in a subset of tRNA. Selectively mediates Gm18 methylation of tRNAGln-TTG/CTG and tRNASer-TGA/GCT. Gm18 modification can enhance the stability of modified tRNAs.</text>
</comment>
<dbReference type="InterPro" id="IPR029028">
    <property type="entry name" value="Alpha/beta_knot_MTases"/>
</dbReference>
<protein>
    <recommendedName>
        <fullName evidence="10">tRNA (guanosine(18)-2'-O)-methyltransferase TARBP1</fullName>
        <ecNumber evidence="9">2.1.1.34</ecNumber>
    </recommendedName>
    <alternativeName>
        <fullName evidence="11">TAR RNA-binding protein 1</fullName>
    </alternativeName>
</protein>
<comment type="caution">
    <text evidence="14">The sequence shown here is derived from an EMBL/GenBank/DDBJ whole genome shotgun (WGS) entry which is preliminary data.</text>
</comment>
<evidence type="ECO:0000256" key="2">
    <source>
        <dbReference type="ARBA" id="ARBA00022603"/>
    </source>
</evidence>
<evidence type="ECO:0000256" key="7">
    <source>
        <dbReference type="ARBA" id="ARBA00093266"/>
    </source>
</evidence>
<dbReference type="CDD" id="cd18091">
    <property type="entry name" value="SpoU-like_TRM3-like"/>
    <property type="match status" value="1"/>
</dbReference>
<comment type="catalytic activity">
    <reaction evidence="7">
        <text>guanosine(18) in tRNA + S-adenosyl-L-methionine = 2'-O-methylguanosine(18) in tRNA + S-adenosyl-L-homocysteine + H(+)</text>
        <dbReference type="Rhea" id="RHEA:20077"/>
        <dbReference type="Rhea" id="RHEA-COMP:10190"/>
        <dbReference type="Rhea" id="RHEA-COMP:10192"/>
        <dbReference type="ChEBI" id="CHEBI:15378"/>
        <dbReference type="ChEBI" id="CHEBI:57856"/>
        <dbReference type="ChEBI" id="CHEBI:59789"/>
        <dbReference type="ChEBI" id="CHEBI:74269"/>
        <dbReference type="ChEBI" id="CHEBI:74445"/>
        <dbReference type="EC" id="2.1.1.34"/>
    </reaction>
    <physiologicalReaction direction="left-to-right" evidence="7">
        <dbReference type="Rhea" id="RHEA:20078"/>
    </physiologicalReaction>
</comment>
<evidence type="ECO:0000259" key="12">
    <source>
        <dbReference type="Pfam" id="PF00588"/>
    </source>
</evidence>
<evidence type="ECO:0000256" key="11">
    <source>
        <dbReference type="ARBA" id="ARBA00093656"/>
    </source>
</evidence>
<gene>
    <name evidence="14" type="ORF">BaRGS_00003162</name>
</gene>
<evidence type="ECO:0000256" key="8">
    <source>
        <dbReference type="ARBA" id="ARBA00093361"/>
    </source>
</evidence>
<keyword evidence="4" id="KW-0949">S-adenosyl-L-methionine</keyword>
<dbReference type="AlphaFoldDB" id="A0ABD0M1D4"/>
<keyword evidence="2" id="KW-0489">Methyltransferase</keyword>
<evidence type="ECO:0000256" key="9">
    <source>
        <dbReference type="ARBA" id="ARBA00093594"/>
    </source>
</evidence>
<feature type="domain" description="TARBP1" evidence="13">
    <location>
        <begin position="19"/>
        <end position="102"/>
    </location>
</feature>
<dbReference type="Gene3D" id="3.40.1280.10">
    <property type="match status" value="1"/>
</dbReference>
<dbReference type="InterPro" id="IPR044748">
    <property type="entry name" value="Trm3/TARBP1_C"/>
</dbReference>
<dbReference type="Pfam" id="PF00588">
    <property type="entry name" value="SpoU_methylase"/>
    <property type="match status" value="1"/>
</dbReference>
<comment type="similarity">
    <text evidence="1">Belongs to the class IV-like SAM-binding methyltransferase superfamily. RNA methyltransferase TrmH family.</text>
</comment>
<evidence type="ECO:0000256" key="5">
    <source>
        <dbReference type="ARBA" id="ARBA00022884"/>
    </source>
</evidence>
<accession>A0ABD0M1D4</accession>
<reference evidence="14 15" key="1">
    <citation type="journal article" date="2023" name="Sci. Data">
        <title>Genome assembly of the Korean intertidal mud-creeper Batillaria attramentaria.</title>
        <authorList>
            <person name="Patra A.K."/>
            <person name="Ho P.T."/>
            <person name="Jun S."/>
            <person name="Lee S.J."/>
            <person name="Kim Y."/>
            <person name="Won Y.J."/>
        </authorList>
    </citation>
    <scope>NUCLEOTIDE SEQUENCE [LARGE SCALE GENOMIC DNA]</scope>
    <source>
        <strain evidence="14">Wonlab-2016</strain>
    </source>
</reference>
<dbReference type="InterPro" id="IPR016024">
    <property type="entry name" value="ARM-type_fold"/>
</dbReference>
<evidence type="ECO:0000256" key="4">
    <source>
        <dbReference type="ARBA" id="ARBA00022691"/>
    </source>
</evidence>
<feature type="domain" description="tRNA/rRNA methyltransferase SpoU type" evidence="12">
    <location>
        <begin position="1028"/>
        <end position="1169"/>
    </location>
</feature>
<dbReference type="EMBL" id="JACVVK020000010">
    <property type="protein sequence ID" value="KAK7505417.1"/>
    <property type="molecule type" value="Genomic_DNA"/>
</dbReference>
<evidence type="ECO:0000259" key="13">
    <source>
        <dbReference type="Pfam" id="PF25050"/>
    </source>
</evidence>
<proteinExistence type="inferred from homology"/>
<evidence type="ECO:0000256" key="6">
    <source>
        <dbReference type="ARBA" id="ARBA00022990"/>
    </source>
</evidence>
<dbReference type="GO" id="GO:0003723">
    <property type="term" value="F:RNA binding"/>
    <property type="evidence" value="ECO:0007669"/>
    <property type="project" value="UniProtKB-KW"/>
</dbReference>
<dbReference type="InterPro" id="IPR045330">
    <property type="entry name" value="TRM3/TARBP1"/>
</dbReference>
<sequence length="1181" mass="134435">MKTFWVLVQHGLYDDNPAVRKRALYLLKRIIDTCEKSGSNFNPPAFSSVGNSGLPFFWWDKQRQSDQSKVWEDFILILETLDEKQTHVIKPILPRMQSLCLAASWKNGQVLLHTSWLVTLLMRAFHHESTYIVRWAAETVLYMDFTTVPMMQQSQEQFLTQQLFGFLQDLKLYIREVVIASLTTLENFTRGAIECFLTKTVLNLLDKNAVNVEEFLDTLAVMEREESLQRGTQLWAGVVSWLRDTESDKAPTGWTWKSLQRCLAAMVDSYLTVSSVDVIKSVNTRAYMPALKADRAIYLLLTCAKEMGRGSDRCPLRKELCDLVRNCWDELLLYVQRRVLCGSQEEQGVDLDLVIFYVDAVKTLGLLPFSGGVASLQSLATGCVKQLPAASGHSEAAALSPLHQVAAVSLLASAAQIVDARLQKKAADRADGDIVDTDLKHLSEYLWQVCSTLSLDCDVFPQSDRGGSSQRGRRVCQYMESLWRCLHFLVSHRPAQRQTPPILDASLDAFSVSSGESDIPIMQCLELIMPQLVDLVDEEKIVEVCRVALRKVQEEIKSWSYWLKMEAYINMVMQPALLTADPDSILGSYMSQLLERLFEVGAEKSGTLNLVMSRLCQLWQGPQGVDLAQQMVPTIVSAAMFGTVHKKAERLWLDVCMFLETLKEDCSVNEILSCSQKNDTYVRLMAINFLSTLKPGNTAHVTLAMSVLREVWQRYLPLAQKSTFRQYTNSLHHRHKHRLLLLLPLLGQFVSEDTCQETWDYAWKGLVLECHPSVRHNLEWLILQFAHRFPSLLAQLWNCFSEFSSKRNVSLCSLLNIISQLGPELDPACQEEYYGEALPLVLPWSMAHHFNTRLHGQACLMKLWEQCQQLNLKTVLKKHSIVDKCLQFTKENSNSCTVVLKLLDNYFYNCFHFLQDFSMETVFYTLPRLACISDDEWISPDLFSQWDKSWETNISAHSLPLYNSSKKLAACQPGPWRMKAQVENEEDVCESTDGDVQKKIIPWRLMTPDSHAEQEYSYRKKGRKPGGLVLVTSLINKLPNLGGLCRTAEIFGVSEFVIGNLGYLNDHMFQTLSVTAEKWIPITEVPAFRLCEFLEEKKRESYTLVGVEQTANSVSVTKFNFPKKTLLVLGNEKEGIPPELLQQLDVCVEIPQQGIIRSLNVHVSGAILVWEYTRQQMEASH</sequence>
<dbReference type="GO" id="GO:0141100">
    <property type="term" value="F:tRNA (guanine(18)-2'-O)-methyltransferase activity"/>
    <property type="evidence" value="ECO:0007669"/>
    <property type="project" value="UniProtKB-EC"/>
</dbReference>
<dbReference type="FunFam" id="3.40.1280.10:FF:000010">
    <property type="entry name" value="probable methyltransferase TARBP1"/>
    <property type="match status" value="1"/>
</dbReference>
<dbReference type="EC" id="2.1.1.34" evidence="9"/>
<dbReference type="SUPFAM" id="SSF48371">
    <property type="entry name" value="ARM repeat"/>
    <property type="match status" value="1"/>
</dbReference>
<dbReference type="SUPFAM" id="SSF75217">
    <property type="entry name" value="alpha/beta knot"/>
    <property type="match status" value="1"/>
</dbReference>
<evidence type="ECO:0000313" key="14">
    <source>
        <dbReference type="EMBL" id="KAK7505417.1"/>
    </source>
</evidence>
<evidence type="ECO:0000313" key="15">
    <source>
        <dbReference type="Proteomes" id="UP001519460"/>
    </source>
</evidence>
<dbReference type="PANTHER" id="PTHR12029">
    <property type="entry name" value="RNA METHYLTRANSFERASE"/>
    <property type="match status" value="1"/>
</dbReference>
<keyword evidence="5" id="KW-0694">RNA-binding</keyword>
<evidence type="ECO:0000256" key="10">
    <source>
        <dbReference type="ARBA" id="ARBA00093636"/>
    </source>
</evidence>
<name>A0ABD0M1D4_9CAEN</name>
<dbReference type="InterPro" id="IPR056921">
    <property type="entry name" value="TARBP1_dom"/>
</dbReference>